<reference evidence="4 5" key="1">
    <citation type="submission" date="2018-10" db="EMBL/GenBank/DDBJ databases">
        <title>Bacillus Keqinensis sp. nov., a moderately halophilic bacterium isolated from a saline-alkaline lake.</title>
        <authorList>
            <person name="Wang H."/>
        </authorList>
    </citation>
    <scope>NUCLEOTIDE SEQUENCE [LARGE SCALE GENOMIC DNA]</scope>
    <source>
        <strain evidence="4 5">KQ-3</strain>
    </source>
</reference>
<comment type="subcellular location">
    <subcellularLocation>
        <location evidence="2">Spore core</location>
    </subcellularLocation>
</comment>
<protein>
    <recommendedName>
        <fullName evidence="2">Small, acid-soluble spore protein K</fullName>
        <shortName evidence="2">SASP K</shortName>
    </recommendedName>
</protein>
<feature type="region of interest" description="Disordered" evidence="3">
    <location>
        <begin position="1"/>
        <end position="48"/>
    </location>
</feature>
<comment type="caution">
    <text evidence="4">The sequence shown here is derived from an EMBL/GenBank/DDBJ whole genome shotgun (WGS) entry which is preliminary data.</text>
</comment>
<evidence type="ECO:0000256" key="1">
    <source>
        <dbReference type="ARBA" id="ARBA00022969"/>
    </source>
</evidence>
<dbReference type="EMBL" id="RHIB01000003">
    <property type="protein sequence ID" value="RNA67139.1"/>
    <property type="molecule type" value="Genomic_DNA"/>
</dbReference>
<dbReference type="GO" id="GO:0030435">
    <property type="term" value="P:sporulation resulting in formation of a cellular spore"/>
    <property type="evidence" value="ECO:0007669"/>
    <property type="project" value="UniProtKB-KW"/>
</dbReference>
<dbReference type="HAMAP" id="MF_01504">
    <property type="entry name" value="SspK"/>
    <property type="match status" value="1"/>
</dbReference>
<gene>
    <name evidence="2" type="primary">sspK</name>
    <name evidence="4" type="ORF">EBO34_18320</name>
</gene>
<dbReference type="AlphaFoldDB" id="A0A3M7TR18"/>
<dbReference type="GO" id="GO:0042601">
    <property type="term" value="C:endospore-forming forespore"/>
    <property type="evidence" value="ECO:0007669"/>
    <property type="project" value="InterPro"/>
</dbReference>
<dbReference type="GO" id="GO:0030436">
    <property type="term" value="P:asexual sporulation"/>
    <property type="evidence" value="ECO:0007669"/>
    <property type="project" value="UniProtKB-UniRule"/>
</dbReference>
<dbReference type="InterPro" id="IPR012611">
    <property type="entry name" value="SASP_SspK"/>
</dbReference>
<sequence>MRNKAKGFPNRMRFSKERRTDDEHQSKRANGEINDHPAARMRSSNQEQ</sequence>
<comment type="induction">
    <text evidence="2">Expressed only in the forespore compartment of sporulating cells.</text>
</comment>
<accession>A0A3M7TR18</accession>
<dbReference type="OrthoDB" id="2382188at2"/>
<name>A0A3M7TR18_9BACI</name>
<evidence type="ECO:0000313" key="4">
    <source>
        <dbReference type="EMBL" id="RNA67139.1"/>
    </source>
</evidence>
<organism evidence="4 5">
    <name type="scientific">Alteribacter keqinensis</name>
    <dbReference type="NCBI Taxonomy" id="2483800"/>
    <lineage>
        <taxon>Bacteria</taxon>
        <taxon>Bacillati</taxon>
        <taxon>Bacillota</taxon>
        <taxon>Bacilli</taxon>
        <taxon>Bacillales</taxon>
        <taxon>Bacillaceae</taxon>
        <taxon>Alteribacter</taxon>
    </lineage>
</organism>
<feature type="compositionally biased region" description="Basic and acidic residues" evidence="3">
    <location>
        <begin position="14"/>
        <end position="38"/>
    </location>
</feature>
<evidence type="ECO:0000313" key="5">
    <source>
        <dbReference type="Proteomes" id="UP000278746"/>
    </source>
</evidence>
<dbReference type="Proteomes" id="UP000278746">
    <property type="component" value="Unassembled WGS sequence"/>
</dbReference>
<dbReference type="Pfam" id="PF08176">
    <property type="entry name" value="SspK"/>
    <property type="match status" value="1"/>
</dbReference>
<proteinExistence type="evidence at transcript level"/>
<comment type="similarity">
    <text evidence="2">Belongs to the SspK family.</text>
</comment>
<evidence type="ECO:0000256" key="2">
    <source>
        <dbReference type="HAMAP-Rule" id="MF_01504"/>
    </source>
</evidence>
<evidence type="ECO:0000256" key="3">
    <source>
        <dbReference type="SAM" id="MobiDB-lite"/>
    </source>
</evidence>
<keyword evidence="1 2" id="KW-0749">Sporulation</keyword>
<keyword evidence="5" id="KW-1185">Reference proteome</keyword>
<dbReference type="RefSeq" id="WP_122901284.1">
    <property type="nucleotide sequence ID" value="NZ_RHIB01000003.1"/>
</dbReference>